<evidence type="ECO:0000313" key="2">
    <source>
        <dbReference type="EMBL" id="TGJ74171.1"/>
    </source>
</evidence>
<dbReference type="Proteomes" id="UP000297595">
    <property type="component" value="Unassembled WGS sequence"/>
</dbReference>
<protein>
    <submittedName>
        <fullName evidence="2">Uncharacterized protein</fullName>
    </submittedName>
</protein>
<accession>A0A8H2E9I6</accession>
<dbReference type="EMBL" id="SOZJ01000001">
    <property type="protein sequence ID" value="TGJ74171.1"/>
    <property type="molecule type" value="Genomic_DNA"/>
</dbReference>
<sequence>MHASHLRRTASFTEPHPPKNSAKRTKPSKHQQEKWHIKEKRTPCHLTIITCRQKNTLQHLLKHMHTLLCVTKLAVQQGRDVGRQKKACRNQPQKKERKKERDTCITF</sequence>
<name>A0A8H2E9I6_ORBOL</name>
<gene>
    <name evidence="2" type="ORF">EYR41_001208</name>
</gene>
<feature type="region of interest" description="Disordered" evidence="1">
    <location>
        <begin position="1"/>
        <end position="38"/>
    </location>
</feature>
<comment type="caution">
    <text evidence="2">The sequence shown here is derived from an EMBL/GenBank/DDBJ whole genome shotgun (WGS) entry which is preliminary data.</text>
</comment>
<dbReference type="AlphaFoldDB" id="A0A8H2E9I6"/>
<evidence type="ECO:0000256" key="1">
    <source>
        <dbReference type="SAM" id="MobiDB-lite"/>
    </source>
</evidence>
<organism evidence="2 3">
    <name type="scientific">Orbilia oligospora</name>
    <name type="common">Nematode-trapping fungus</name>
    <name type="synonym">Arthrobotrys oligospora</name>
    <dbReference type="NCBI Taxonomy" id="2813651"/>
    <lineage>
        <taxon>Eukaryota</taxon>
        <taxon>Fungi</taxon>
        <taxon>Dikarya</taxon>
        <taxon>Ascomycota</taxon>
        <taxon>Pezizomycotina</taxon>
        <taxon>Orbiliomycetes</taxon>
        <taxon>Orbiliales</taxon>
        <taxon>Orbiliaceae</taxon>
        <taxon>Orbilia</taxon>
    </lineage>
</organism>
<evidence type="ECO:0000313" key="3">
    <source>
        <dbReference type="Proteomes" id="UP000297595"/>
    </source>
</evidence>
<proteinExistence type="predicted"/>
<reference evidence="2 3" key="1">
    <citation type="submission" date="2019-03" db="EMBL/GenBank/DDBJ databases">
        <title>Nematode-trapping fungi genome.</title>
        <authorList>
            <person name="Vidal-Diez De Ulzurrun G."/>
        </authorList>
    </citation>
    <scope>NUCLEOTIDE SEQUENCE [LARGE SCALE GENOMIC DNA]</scope>
    <source>
        <strain evidence="2 3">TWF154</strain>
    </source>
</reference>
<feature type="region of interest" description="Disordered" evidence="1">
    <location>
        <begin position="80"/>
        <end position="107"/>
    </location>
</feature>